<dbReference type="InterPro" id="IPR018422">
    <property type="entry name" value="Cation/H_exchanger_CPA1"/>
</dbReference>
<dbReference type="PROSITE" id="PS00889">
    <property type="entry name" value="CNMP_BINDING_2"/>
    <property type="match status" value="1"/>
</dbReference>
<dbReference type="SMART" id="SM00100">
    <property type="entry name" value="cNMP"/>
    <property type="match status" value="1"/>
</dbReference>
<evidence type="ECO:0000256" key="1">
    <source>
        <dbReference type="ARBA" id="ARBA00004651"/>
    </source>
</evidence>
<evidence type="ECO:0000256" key="4">
    <source>
        <dbReference type="ARBA" id="ARBA00022692"/>
    </source>
</evidence>
<feature type="transmembrane region" description="Helical" evidence="10">
    <location>
        <begin position="356"/>
        <end position="378"/>
    </location>
</feature>
<keyword evidence="6" id="KW-0915">Sodium</keyword>
<dbReference type="PRINTS" id="PR00103">
    <property type="entry name" value="CAMPKINASE"/>
</dbReference>
<protein>
    <submittedName>
        <fullName evidence="12">Cation:proton antiporter</fullName>
    </submittedName>
</protein>
<keyword evidence="4 10" id="KW-0812">Transmembrane</keyword>
<feature type="domain" description="Cyclic nucleotide-binding" evidence="11">
    <location>
        <begin position="699"/>
        <end position="802"/>
    </location>
</feature>
<keyword evidence="9" id="KW-0739">Sodium transport</keyword>
<dbReference type="PANTHER" id="PTHR10110">
    <property type="entry name" value="SODIUM/HYDROGEN EXCHANGER"/>
    <property type="match status" value="1"/>
</dbReference>
<feature type="transmembrane region" description="Helical" evidence="10">
    <location>
        <begin position="199"/>
        <end position="222"/>
    </location>
</feature>
<dbReference type="Pfam" id="PF00999">
    <property type="entry name" value="Na_H_Exchanger"/>
    <property type="match status" value="1"/>
</dbReference>
<evidence type="ECO:0000256" key="9">
    <source>
        <dbReference type="ARBA" id="ARBA00023201"/>
    </source>
</evidence>
<accession>A0ABV9YZ86</accession>
<dbReference type="InterPro" id="IPR018490">
    <property type="entry name" value="cNMP-bd_dom_sf"/>
</dbReference>
<sequence length="826" mass="89872">MLVPAVVLIVAGLLTMVSMVEPIAARLRVPTSVAFALLGIGIGVVSLVLQHYYAFDPNGVVQLIVNPPVASSVFIFVFLPILVFQSAVNIDVRQIAEDAGPVLVLSVVAVIVATFFIGGVVHWISGFSLMACLLLGAVVATTDPVAVIGIFRDIGAPSRLGRILEGEALFNDAAAITLFVLFLGYVLEPQPVNIGGTVTTFFLLGGGGAVFGYLVGRVVCVLTALVSDRPMAQVSLLLAAPYLAFIFAEHMLHVSGVVAVVSVGITFNLFGPAYASPVGWGQFHAIAEQLDYWATSLVFVLASVLIPKLLAGATWTDLGLLMVLVLAALVARAVILFVALPLMSRFGLSTAIGGRYGVVILWGGLRGALTLALALSITENPDVSLEVKRFIAVLATGFVLFTVLIQGTTLHILMRLVGLDRLSPLDEALRLQVLSVAQFNVQDQLAKSASLYELPEMQISGAMAEARERVEDFAGFDREHRISLGLVTLARQERELILEQFRERTISFSIVSDMLANSARLIDRARTGGEHGYAEAARKSLGLTTRLKLAHGIHRRLGVDTYFSRLLSDRFEIILASRIVLMQLTPFIHATIEPVLGTEVARRAQELLTERLEAIQRALDGLNLQFPEYSQALKRSFVLRTALRREELEYESLFEQSIIGPELHRDLKLRIAAQREKIDRRPPLDLGLDTCELVKRFPLFSSFNDEQVEEMRSLMTPVFALPGEMLIRKGDRGDAAYFISSGAVEVRAGFRQIRLGTGDVFGELALLTNEPRTADVFSIAYCSLLRLDARTFNSFIASHPDVGAHIESVAKKRLKENKVAAPQAAG</sequence>
<feature type="transmembrane region" description="Helical" evidence="10">
    <location>
        <begin position="292"/>
        <end position="315"/>
    </location>
</feature>
<evidence type="ECO:0000256" key="6">
    <source>
        <dbReference type="ARBA" id="ARBA00023053"/>
    </source>
</evidence>
<proteinExistence type="predicted"/>
<comment type="subcellular location">
    <subcellularLocation>
        <location evidence="1">Cell membrane</location>
        <topology evidence="1">Multi-pass membrane protein</topology>
    </subcellularLocation>
</comment>
<dbReference type="CDD" id="cd00038">
    <property type="entry name" value="CAP_ED"/>
    <property type="match status" value="1"/>
</dbReference>
<dbReference type="InterPro" id="IPR014710">
    <property type="entry name" value="RmlC-like_jellyroll"/>
</dbReference>
<keyword evidence="8 10" id="KW-0472">Membrane</keyword>
<dbReference type="Pfam" id="PF00027">
    <property type="entry name" value="cNMP_binding"/>
    <property type="match status" value="1"/>
</dbReference>
<evidence type="ECO:0000313" key="12">
    <source>
        <dbReference type="EMBL" id="MFC5067447.1"/>
    </source>
</evidence>
<comment type="caution">
    <text evidence="12">The sequence shown here is derived from an EMBL/GenBank/DDBJ whole genome shotgun (WGS) entry which is preliminary data.</text>
</comment>
<dbReference type="Proteomes" id="UP001595796">
    <property type="component" value="Unassembled WGS sequence"/>
</dbReference>
<evidence type="ECO:0000256" key="10">
    <source>
        <dbReference type="SAM" id="Phobius"/>
    </source>
</evidence>
<keyword evidence="7" id="KW-0406">Ion transport</keyword>
<dbReference type="PANTHER" id="PTHR10110:SF86">
    <property type="entry name" value="SODIUM_HYDROGEN EXCHANGER 7"/>
    <property type="match status" value="1"/>
</dbReference>
<name>A0ABV9YZ86_9HYPH</name>
<feature type="transmembrane region" description="Helical" evidence="10">
    <location>
        <begin position="32"/>
        <end position="53"/>
    </location>
</feature>
<dbReference type="SUPFAM" id="SSF51206">
    <property type="entry name" value="cAMP-binding domain-like"/>
    <property type="match status" value="1"/>
</dbReference>
<dbReference type="InterPro" id="IPR006153">
    <property type="entry name" value="Cation/H_exchanger_TM"/>
</dbReference>
<dbReference type="Gene3D" id="2.60.120.10">
    <property type="entry name" value="Jelly Rolls"/>
    <property type="match status" value="1"/>
</dbReference>
<reference evidence="13" key="1">
    <citation type="journal article" date="2019" name="Int. J. Syst. Evol. Microbiol.">
        <title>The Global Catalogue of Microorganisms (GCM) 10K type strain sequencing project: providing services to taxonomists for standard genome sequencing and annotation.</title>
        <authorList>
            <consortium name="The Broad Institute Genomics Platform"/>
            <consortium name="The Broad Institute Genome Sequencing Center for Infectious Disease"/>
            <person name="Wu L."/>
            <person name="Ma J."/>
        </authorList>
    </citation>
    <scope>NUCLEOTIDE SEQUENCE [LARGE SCALE GENOMIC DNA]</scope>
    <source>
        <strain evidence="13">CGMCC 1.16444</strain>
    </source>
</reference>
<keyword evidence="3" id="KW-1003">Cell membrane</keyword>
<gene>
    <name evidence="12" type="ORF">ACFPFW_05390</name>
</gene>
<evidence type="ECO:0000313" key="13">
    <source>
        <dbReference type="Proteomes" id="UP001595796"/>
    </source>
</evidence>
<feature type="transmembrane region" description="Helical" evidence="10">
    <location>
        <begin position="234"/>
        <end position="252"/>
    </location>
</feature>
<feature type="transmembrane region" description="Helical" evidence="10">
    <location>
        <begin position="258"/>
        <end position="280"/>
    </location>
</feature>
<feature type="transmembrane region" description="Helical" evidence="10">
    <location>
        <begin position="6"/>
        <end position="25"/>
    </location>
</feature>
<feature type="transmembrane region" description="Helical" evidence="10">
    <location>
        <begin position="102"/>
        <end position="121"/>
    </location>
</feature>
<evidence type="ECO:0000256" key="5">
    <source>
        <dbReference type="ARBA" id="ARBA00022989"/>
    </source>
</evidence>
<organism evidence="12 13">
    <name type="scientific">Flaviflagellibacter deserti</name>
    <dbReference type="NCBI Taxonomy" id="2267266"/>
    <lineage>
        <taxon>Bacteria</taxon>
        <taxon>Pseudomonadati</taxon>
        <taxon>Pseudomonadota</taxon>
        <taxon>Alphaproteobacteria</taxon>
        <taxon>Hyphomicrobiales</taxon>
        <taxon>Flaviflagellibacter</taxon>
    </lineage>
</organism>
<feature type="transmembrane region" description="Helical" evidence="10">
    <location>
        <begin position="321"/>
        <end position="344"/>
    </location>
</feature>
<dbReference type="InterPro" id="IPR000595">
    <property type="entry name" value="cNMP-bd_dom"/>
</dbReference>
<dbReference type="RefSeq" id="WP_162799660.1">
    <property type="nucleotide sequence ID" value="NZ_JBHSJF010000005.1"/>
</dbReference>
<feature type="transmembrane region" description="Helical" evidence="10">
    <location>
        <begin position="73"/>
        <end position="90"/>
    </location>
</feature>
<evidence type="ECO:0000256" key="3">
    <source>
        <dbReference type="ARBA" id="ARBA00022475"/>
    </source>
</evidence>
<dbReference type="PROSITE" id="PS50042">
    <property type="entry name" value="CNMP_BINDING_3"/>
    <property type="match status" value="1"/>
</dbReference>
<evidence type="ECO:0000256" key="7">
    <source>
        <dbReference type="ARBA" id="ARBA00023065"/>
    </source>
</evidence>
<evidence type="ECO:0000256" key="8">
    <source>
        <dbReference type="ARBA" id="ARBA00023136"/>
    </source>
</evidence>
<dbReference type="InterPro" id="IPR018488">
    <property type="entry name" value="cNMP-bd_CS"/>
</dbReference>
<evidence type="ECO:0000256" key="2">
    <source>
        <dbReference type="ARBA" id="ARBA00022448"/>
    </source>
</evidence>
<dbReference type="Gene3D" id="6.10.140.1330">
    <property type="match status" value="1"/>
</dbReference>
<dbReference type="EMBL" id="JBHSJF010000005">
    <property type="protein sequence ID" value="MFC5067447.1"/>
    <property type="molecule type" value="Genomic_DNA"/>
</dbReference>
<feature type="transmembrane region" description="Helical" evidence="10">
    <location>
        <begin position="390"/>
        <end position="413"/>
    </location>
</feature>
<keyword evidence="5 10" id="KW-1133">Transmembrane helix</keyword>
<evidence type="ECO:0000259" key="11">
    <source>
        <dbReference type="PROSITE" id="PS50042"/>
    </source>
</evidence>
<keyword evidence="2" id="KW-0813">Transport</keyword>
<keyword evidence="13" id="KW-1185">Reference proteome</keyword>
<feature type="transmembrane region" description="Helical" evidence="10">
    <location>
        <begin position="169"/>
        <end position="187"/>
    </location>
</feature>